<sequence>MSAYFDMFMLQHSDEVFHQPLVVTEYMAFAAMQIPKESVACPSQVFEESLSTAKDNHCFSMAQNQSFPSC</sequence>
<dbReference type="AlphaFoldDB" id="A0AAN9EKG1"/>
<accession>A0AAN9EKG1</accession>
<dbReference type="EMBL" id="JAYWIO010000006">
    <property type="protein sequence ID" value="KAK7255588.1"/>
    <property type="molecule type" value="Genomic_DNA"/>
</dbReference>
<organism evidence="1 2">
    <name type="scientific">Crotalaria pallida</name>
    <name type="common">Smooth rattlebox</name>
    <name type="synonym">Crotalaria striata</name>
    <dbReference type="NCBI Taxonomy" id="3830"/>
    <lineage>
        <taxon>Eukaryota</taxon>
        <taxon>Viridiplantae</taxon>
        <taxon>Streptophyta</taxon>
        <taxon>Embryophyta</taxon>
        <taxon>Tracheophyta</taxon>
        <taxon>Spermatophyta</taxon>
        <taxon>Magnoliopsida</taxon>
        <taxon>eudicotyledons</taxon>
        <taxon>Gunneridae</taxon>
        <taxon>Pentapetalae</taxon>
        <taxon>rosids</taxon>
        <taxon>fabids</taxon>
        <taxon>Fabales</taxon>
        <taxon>Fabaceae</taxon>
        <taxon>Papilionoideae</taxon>
        <taxon>50 kb inversion clade</taxon>
        <taxon>genistoids sensu lato</taxon>
        <taxon>core genistoids</taxon>
        <taxon>Crotalarieae</taxon>
        <taxon>Crotalaria</taxon>
    </lineage>
</organism>
<evidence type="ECO:0000313" key="2">
    <source>
        <dbReference type="Proteomes" id="UP001372338"/>
    </source>
</evidence>
<proteinExistence type="predicted"/>
<dbReference type="Proteomes" id="UP001372338">
    <property type="component" value="Unassembled WGS sequence"/>
</dbReference>
<protein>
    <submittedName>
        <fullName evidence="1">Uncharacterized protein</fullName>
    </submittedName>
</protein>
<keyword evidence="2" id="KW-1185">Reference proteome</keyword>
<gene>
    <name evidence="1" type="ORF">RIF29_29001</name>
</gene>
<comment type="caution">
    <text evidence="1">The sequence shown here is derived from an EMBL/GenBank/DDBJ whole genome shotgun (WGS) entry which is preliminary data.</text>
</comment>
<name>A0AAN9EKG1_CROPI</name>
<reference evidence="1 2" key="1">
    <citation type="submission" date="2024-01" db="EMBL/GenBank/DDBJ databases">
        <title>The genomes of 5 underutilized Papilionoideae crops provide insights into root nodulation and disease resistanc.</title>
        <authorList>
            <person name="Yuan L."/>
        </authorList>
    </citation>
    <scope>NUCLEOTIDE SEQUENCE [LARGE SCALE GENOMIC DNA]</scope>
    <source>
        <strain evidence="1">ZHUSHIDOU_FW_LH</strain>
        <tissue evidence="1">Leaf</tissue>
    </source>
</reference>
<evidence type="ECO:0000313" key="1">
    <source>
        <dbReference type="EMBL" id="KAK7255588.1"/>
    </source>
</evidence>